<dbReference type="PRINTS" id="PR00080">
    <property type="entry name" value="SDRFAMILY"/>
</dbReference>
<name>A0A0A8UW60_LEGHA</name>
<dbReference type="Gene3D" id="3.40.50.720">
    <property type="entry name" value="NAD(P)-binding Rossmann-like Domain"/>
    <property type="match status" value="1"/>
</dbReference>
<dbReference type="PRINTS" id="PR00081">
    <property type="entry name" value="GDHRDH"/>
</dbReference>
<dbReference type="AlphaFoldDB" id="A0A0A8UW60"/>
<dbReference type="PATRIC" id="fig|449.7.peg.2427"/>
<proteinExistence type="inferred from homology"/>
<dbReference type="GO" id="GO:0016491">
    <property type="term" value="F:oxidoreductase activity"/>
    <property type="evidence" value="ECO:0007669"/>
    <property type="project" value="UniProtKB-KW"/>
</dbReference>
<dbReference type="Proteomes" id="UP000032803">
    <property type="component" value="Chromosome I"/>
</dbReference>
<dbReference type="PROSITE" id="PS00061">
    <property type="entry name" value="ADH_SHORT"/>
    <property type="match status" value="1"/>
</dbReference>
<dbReference type="NCBIfam" id="NF004825">
    <property type="entry name" value="PRK06181.1"/>
    <property type="match status" value="1"/>
</dbReference>
<keyword evidence="2" id="KW-0560">Oxidoreductase</keyword>
<dbReference type="HOGENOM" id="CLU_010194_2_1_6"/>
<dbReference type="InterPro" id="IPR020904">
    <property type="entry name" value="Sc_DH/Rdtase_CS"/>
</dbReference>
<accession>A0A0A8UW60</accession>
<dbReference type="PANTHER" id="PTHR44196:SF1">
    <property type="entry name" value="DEHYDROGENASE_REDUCTASE SDR FAMILY MEMBER 7B"/>
    <property type="match status" value="1"/>
</dbReference>
<dbReference type="PANTHER" id="PTHR44196">
    <property type="entry name" value="DEHYDROGENASE/REDUCTASE SDR FAMILY MEMBER 7B"/>
    <property type="match status" value="1"/>
</dbReference>
<evidence type="ECO:0000256" key="3">
    <source>
        <dbReference type="RuleBase" id="RU000363"/>
    </source>
</evidence>
<sequence length="275" mass="31003">MSNYFANKVIWITGASSGIGEALALALAQENTCLVLSARREEELSRVAKMCQEKKAETLVLPMDLSSFDTFEACTQLVLETFKRIDILILNAGISGYGRVVKVPFWAEQELFNVNFLSTIALTKAVLPSMLDNKKGQIIAIASALAYIEYPERAPYAASKHAMLGYFHSLGFEVEGHGLHVGVVCPGFVKTSLGKKAFNEQGKPCNVENPGQKEGLAVDVCAQKIIKSIKKRKREVYIGRYEPWVIRLRRHFPRVYFSMLSFIWRHWQKKLKEKI</sequence>
<evidence type="ECO:0000313" key="5">
    <source>
        <dbReference type="Proteomes" id="UP000032803"/>
    </source>
</evidence>
<protein>
    <submittedName>
        <fullName evidence="4">Oxidoreductase</fullName>
    </submittedName>
</protein>
<dbReference type="STRING" id="449.LHA_2766"/>
<reference evidence="5" key="1">
    <citation type="submission" date="2014-09" db="EMBL/GenBank/DDBJ databases">
        <authorList>
            <person name="Gomez-Valero L."/>
        </authorList>
    </citation>
    <scope>NUCLEOTIDE SEQUENCE [LARGE SCALE GENOMIC DNA]</scope>
    <source>
        <strain evidence="5">ATCC35250</strain>
    </source>
</reference>
<dbReference type="KEGG" id="lha:LHA_2766"/>
<evidence type="ECO:0000313" key="4">
    <source>
        <dbReference type="EMBL" id="CEK11766.1"/>
    </source>
</evidence>
<gene>
    <name evidence="4" type="ORF">LHA_2766</name>
</gene>
<dbReference type="Pfam" id="PF00106">
    <property type="entry name" value="adh_short"/>
    <property type="match status" value="1"/>
</dbReference>
<dbReference type="RefSeq" id="WP_045106897.1">
    <property type="nucleotide sequence ID" value="NZ_LN681225.1"/>
</dbReference>
<evidence type="ECO:0000256" key="1">
    <source>
        <dbReference type="ARBA" id="ARBA00006484"/>
    </source>
</evidence>
<comment type="similarity">
    <text evidence="1 3">Belongs to the short-chain dehydrogenases/reductases (SDR) family.</text>
</comment>
<keyword evidence="5" id="KW-1185">Reference proteome</keyword>
<dbReference type="SUPFAM" id="SSF51735">
    <property type="entry name" value="NAD(P)-binding Rossmann-fold domains"/>
    <property type="match status" value="1"/>
</dbReference>
<dbReference type="GO" id="GO:0016020">
    <property type="term" value="C:membrane"/>
    <property type="evidence" value="ECO:0007669"/>
    <property type="project" value="TreeGrafter"/>
</dbReference>
<dbReference type="OrthoDB" id="9810734at2"/>
<evidence type="ECO:0000256" key="2">
    <source>
        <dbReference type="ARBA" id="ARBA00023002"/>
    </source>
</evidence>
<organism evidence="4 5">
    <name type="scientific">Legionella hackeliae</name>
    <dbReference type="NCBI Taxonomy" id="449"/>
    <lineage>
        <taxon>Bacteria</taxon>
        <taxon>Pseudomonadati</taxon>
        <taxon>Pseudomonadota</taxon>
        <taxon>Gammaproteobacteria</taxon>
        <taxon>Legionellales</taxon>
        <taxon>Legionellaceae</taxon>
        <taxon>Legionella</taxon>
    </lineage>
</organism>
<dbReference type="InterPro" id="IPR036291">
    <property type="entry name" value="NAD(P)-bd_dom_sf"/>
</dbReference>
<dbReference type="EMBL" id="LN681225">
    <property type="protein sequence ID" value="CEK11766.1"/>
    <property type="molecule type" value="Genomic_DNA"/>
</dbReference>
<dbReference type="InterPro" id="IPR002347">
    <property type="entry name" value="SDR_fam"/>
</dbReference>